<organism evidence="1">
    <name type="scientific">freshwater metagenome</name>
    <dbReference type="NCBI Taxonomy" id="449393"/>
    <lineage>
        <taxon>unclassified sequences</taxon>
        <taxon>metagenomes</taxon>
        <taxon>ecological metagenomes</taxon>
    </lineage>
</organism>
<protein>
    <submittedName>
        <fullName evidence="1">Unannotated protein</fullName>
    </submittedName>
</protein>
<dbReference type="GO" id="GO:0000271">
    <property type="term" value="P:polysaccharide biosynthetic process"/>
    <property type="evidence" value="ECO:0007669"/>
    <property type="project" value="InterPro"/>
</dbReference>
<reference evidence="1" key="1">
    <citation type="submission" date="2020-05" db="EMBL/GenBank/DDBJ databases">
        <authorList>
            <person name="Chiriac C."/>
            <person name="Salcher M."/>
            <person name="Ghai R."/>
            <person name="Kavagutti S V."/>
        </authorList>
    </citation>
    <scope>NUCLEOTIDE SEQUENCE</scope>
</reference>
<evidence type="ECO:0000313" key="1">
    <source>
        <dbReference type="EMBL" id="CAB4674934.1"/>
    </source>
</evidence>
<dbReference type="InterPro" id="IPR043148">
    <property type="entry name" value="TagF_C"/>
</dbReference>
<dbReference type="GO" id="GO:0015774">
    <property type="term" value="P:polysaccharide transport"/>
    <property type="evidence" value="ECO:0007669"/>
    <property type="project" value="InterPro"/>
</dbReference>
<dbReference type="Gene3D" id="3.40.50.12580">
    <property type="match status" value="1"/>
</dbReference>
<name>A0A6J6MPT1_9ZZZZ</name>
<dbReference type="AlphaFoldDB" id="A0A6J6MPT1"/>
<dbReference type="InterPro" id="IPR007833">
    <property type="entry name" value="Capsule_polysaccharide_synth"/>
</dbReference>
<accession>A0A6J6MPT1</accession>
<sequence length="502" mass="55924">METRAEHASLEVFLKASLTDEQRKNVLFVSFTQWDFALAALADTATCLHQMGSDVTLGFWTNKTPMHDTGWSVNDKVAKIFASPARDQLVRDALIDFGMPKSSFAQPPIKGWQPVQSVPITRAMNRSEIKALTYFGSPMGRAMLQVRTLTETPVTDAYYWPERLLRLAARSYAFAYDQTAELIKVRGVTAVAVYNGRFLHDRAASAAAQALGIPVLYYDTGGIDTDFDLTDSVTHDWSDLQRRMLKLYEDWPEAQRDEVGGSWFQERLNHTASDNSLFTDAQEIGSTIDRPEAECLVVYFSSSGDEIAELELDWDQFIGTQPEALKILADECRKRPGYQLVVRSHPHKRRKPKQDVIEWLAAVDEADPDIHLDPHSPIDSYALMRQADIVVTYGSTTGVEAAFAGKRVIVLGPSAYDQLGCATLAGTQSELAAALDDRNAGAWAGAVSYGLMMRARGFRFEFVKLSPDGALALGGQTFGDSRPVVRHLSNIIARLQRWYLRK</sequence>
<dbReference type="SUPFAM" id="SSF53756">
    <property type="entry name" value="UDP-Glycosyltransferase/glycogen phosphorylase"/>
    <property type="match status" value="1"/>
</dbReference>
<gene>
    <name evidence="1" type="ORF">UFOPK2310_00837</name>
</gene>
<dbReference type="EMBL" id="CAEZWW010000090">
    <property type="protein sequence ID" value="CAB4674934.1"/>
    <property type="molecule type" value="Genomic_DNA"/>
</dbReference>
<dbReference type="Pfam" id="PF05159">
    <property type="entry name" value="Capsule_synth"/>
    <property type="match status" value="1"/>
</dbReference>
<proteinExistence type="predicted"/>